<keyword evidence="2" id="KW-1185">Reference proteome</keyword>
<dbReference type="InterPro" id="IPR010869">
    <property type="entry name" value="DUF1501"/>
</dbReference>
<dbReference type="RefSeq" id="WP_354554959.1">
    <property type="nucleotide sequence ID" value="NZ_JBEPMB010000001.1"/>
</dbReference>
<dbReference type="Pfam" id="PF07394">
    <property type="entry name" value="DUF1501"/>
    <property type="match status" value="1"/>
</dbReference>
<evidence type="ECO:0000313" key="2">
    <source>
        <dbReference type="Proteomes" id="UP001549047"/>
    </source>
</evidence>
<sequence>MFEFLHPTRRGFLLTAGAFTAWSFAPQFASAAPGRDPRFLTVILRGGMDGLAVVEPAFDPDFERARAGLILGADGTPAGLPIAGGFLMNPKLATLHDLFNQGQALAIHAVSTPYRDRSHFDGQDVLESGLPGTGPVSSGWLNRAMSQLGKAGSVKAGGLAIGPTVPLIMRGQAATLTWAAGGVKPAADDARARLLNFYKSADPVLAGAFGRGLDLERIAAAKAEMNAVMGQGGGAYADQNSNFVKGMQMVGKLFTDPNGPRIGAIDLDGWDTHATEQPEGENLGKALVELDAGLAALKASLGPAWDETVVVVATEFGRTVRMNGTEGTDHGTATVAFLVGGAVKGGRVLADWPGLSDKALFQARDLAPTTDLRAVLKGALRDHLGIEEAALGKDVFPDSGAVKPMDGLLKVG</sequence>
<reference evidence="1 2" key="1">
    <citation type="submission" date="2024-06" db="EMBL/GenBank/DDBJ databases">
        <title>Genomic Encyclopedia of Type Strains, Phase IV (KMG-IV): sequencing the most valuable type-strain genomes for metagenomic binning, comparative biology and taxonomic classification.</title>
        <authorList>
            <person name="Goeker M."/>
        </authorList>
    </citation>
    <scope>NUCLEOTIDE SEQUENCE [LARGE SCALE GENOMIC DNA]</scope>
    <source>
        <strain evidence="1 2">DSM 29780</strain>
    </source>
</reference>
<organism evidence="1 2">
    <name type="scientific">Rhizobium aquaticum</name>
    <dbReference type="NCBI Taxonomy" id="1549636"/>
    <lineage>
        <taxon>Bacteria</taxon>
        <taxon>Pseudomonadati</taxon>
        <taxon>Pseudomonadota</taxon>
        <taxon>Alphaproteobacteria</taxon>
        <taxon>Hyphomicrobiales</taxon>
        <taxon>Rhizobiaceae</taxon>
        <taxon>Rhizobium/Agrobacterium group</taxon>
        <taxon>Rhizobium</taxon>
    </lineage>
</organism>
<gene>
    <name evidence="1" type="ORF">ABID16_000698</name>
</gene>
<comment type="caution">
    <text evidence="1">The sequence shown here is derived from an EMBL/GenBank/DDBJ whole genome shotgun (WGS) entry which is preliminary data.</text>
</comment>
<dbReference type="PANTHER" id="PTHR43737">
    <property type="entry name" value="BLL7424 PROTEIN"/>
    <property type="match status" value="1"/>
</dbReference>
<accession>A0ABV2IVK5</accession>
<dbReference type="Proteomes" id="UP001549047">
    <property type="component" value="Unassembled WGS sequence"/>
</dbReference>
<evidence type="ECO:0000313" key="1">
    <source>
        <dbReference type="EMBL" id="MET3612393.1"/>
    </source>
</evidence>
<proteinExistence type="predicted"/>
<protein>
    <submittedName>
        <fullName evidence="1">Uncharacterized protein (DUF1501 family)</fullName>
    </submittedName>
</protein>
<dbReference type="EMBL" id="JBEPMB010000001">
    <property type="protein sequence ID" value="MET3612393.1"/>
    <property type="molecule type" value="Genomic_DNA"/>
</dbReference>
<name>A0ABV2IVK5_9HYPH</name>
<dbReference type="PANTHER" id="PTHR43737:SF1">
    <property type="entry name" value="DUF1501 DOMAIN-CONTAINING PROTEIN"/>
    <property type="match status" value="1"/>
</dbReference>